<dbReference type="GO" id="GO:0006355">
    <property type="term" value="P:regulation of DNA-templated transcription"/>
    <property type="evidence" value="ECO:0007669"/>
    <property type="project" value="InterPro"/>
</dbReference>
<dbReference type="SUPFAM" id="SSF63520">
    <property type="entry name" value="PTS-regulatory domain, PRD"/>
    <property type="match status" value="1"/>
</dbReference>
<dbReference type="InterPro" id="IPR011608">
    <property type="entry name" value="PRD"/>
</dbReference>
<organism evidence="2 3">
    <name type="scientific">Aeromonas sobria</name>
    <dbReference type="NCBI Taxonomy" id="646"/>
    <lineage>
        <taxon>Bacteria</taxon>
        <taxon>Pseudomonadati</taxon>
        <taxon>Pseudomonadota</taxon>
        <taxon>Gammaproteobacteria</taxon>
        <taxon>Aeromonadales</taxon>
        <taxon>Aeromonadaceae</taxon>
        <taxon>Aeromonas</taxon>
    </lineage>
</organism>
<dbReference type="InterPro" id="IPR020044">
    <property type="entry name" value="PRD_EF0829/AHA3910"/>
</dbReference>
<dbReference type="STRING" id="646.BJD16_10865"/>
<dbReference type="InterPro" id="IPR036634">
    <property type="entry name" value="PRD_sf"/>
</dbReference>
<comment type="caution">
    <text evidence="2">The sequence shown here is derived from an EMBL/GenBank/DDBJ whole genome shotgun (WGS) entry which is preliminary data.</text>
</comment>
<dbReference type="RefSeq" id="WP_042024546.1">
    <property type="nucleotide sequence ID" value="NZ_CDBW01000048.1"/>
</dbReference>
<accession>A0A1S2D0F9</accession>
<proteinExistence type="predicted"/>
<dbReference type="PROSITE" id="PS51372">
    <property type="entry name" value="PRD_2"/>
    <property type="match status" value="1"/>
</dbReference>
<reference evidence="2 3" key="1">
    <citation type="submission" date="2016-09" db="EMBL/GenBank/DDBJ databases">
        <title>Draft Genome Sequence of Aeromonas sobria Strain 08005, Isolated from Sick Rana catesbeiana.</title>
        <authorList>
            <person name="Yang Q."/>
        </authorList>
    </citation>
    <scope>NUCLEOTIDE SEQUENCE [LARGE SCALE GENOMIC DNA]</scope>
    <source>
        <strain evidence="2 3">08005</strain>
    </source>
</reference>
<protein>
    <submittedName>
        <fullName evidence="2">Transcriptional regulator</fullName>
    </submittedName>
</protein>
<dbReference type="NCBIfam" id="TIGR03582">
    <property type="entry name" value="EF_0829"/>
    <property type="match status" value="1"/>
</dbReference>
<dbReference type="EMBL" id="MKFU01000006">
    <property type="protein sequence ID" value="OHY94440.1"/>
    <property type="molecule type" value="Genomic_DNA"/>
</dbReference>
<name>A0A1S2D0F9_AERSO</name>
<dbReference type="AlphaFoldDB" id="A0A1S2D0F9"/>
<dbReference type="OrthoDB" id="8589790at2"/>
<gene>
    <name evidence="2" type="ORF">BJD16_10865</name>
</gene>
<evidence type="ECO:0000259" key="1">
    <source>
        <dbReference type="PROSITE" id="PS51372"/>
    </source>
</evidence>
<dbReference type="Proteomes" id="UP000179934">
    <property type="component" value="Unassembled WGS sequence"/>
</dbReference>
<evidence type="ECO:0000313" key="3">
    <source>
        <dbReference type="Proteomes" id="UP000179934"/>
    </source>
</evidence>
<feature type="domain" description="PRD" evidence="1">
    <location>
        <begin position="12"/>
        <end position="115"/>
    </location>
</feature>
<dbReference type="Gene3D" id="1.10.1790.10">
    <property type="entry name" value="PRD domain"/>
    <property type="match status" value="1"/>
</dbReference>
<evidence type="ECO:0000313" key="2">
    <source>
        <dbReference type="EMBL" id="OHY94440.1"/>
    </source>
</evidence>
<sequence>MQTETHDQTLTPNSPELLRQTDHMLARIHPLLAEQCIIPNEVQRQMLASHVKAMVWRSYSGEPLPEVDLSLFDEISPLSLRLAEQVVSWLERLAYEEAHLLSVHFEVAKENELSSVLHP</sequence>
<dbReference type="GeneID" id="58924473"/>